<proteinExistence type="predicted"/>
<protein>
    <submittedName>
        <fullName evidence="2">Uncharacterized protein</fullName>
    </submittedName>
</protein>
<accession>A0A8S3UG61</accession>
<keyword evidence="3" id="KW-1185">Reference proteome</keyword>
<organism evidence="2 3">
    <name type="scientific">Mytilus edulis</name>
    <name type="common">Blue mussel</name>
    <dbReference type="NCBI Taxonomy" id="6550"/>
    <lineage>
        <taxon>Eukaryota</taxon>
        <taxon>Metazoa</taxon>
        <taxon>Spiralia</taxon>
        <taxon>Lophotrochozoa</taxon>
        <taxon>Mollusca</taxon>
        <taxon>Bivalvia</taxon>
        <taxon>Autobranchia</taxon>
        <taxon>Pteriomorphia</taxon>
        <taxon>Mytilida</taxon>
        <taxon>Mytiloidea</taxon>
        <taxon>Mytilidae</taxon>
        <taxon>Mytilinae</taxon>
        <taxon>Mytilus</taxon>
    </lineage>
</organism>
<gene>
    <name evidence="2" type="ORF">MEDL_57066</name>
</gene>
<evidence type="ECO:0000313" key="3">
    <source>
        <dbReference type="Proteomes" id="UP000683360"/>
    </source>
</evidence>
<dbReference type="AlphaFoldDB" id="A0A8S3UG61"/>
<dbReference type="OrthoDB" id="416119at2759"/>
<dbReference type="EMBL" id="CAJPWZ010002756">
    <property type="protein sequence ID" value="CAG2245032.1"/>
    <property type="molecule type" value="Genomic_DNA"/>
</dbReference>
<sequence>MDMSEKTRKRGRDDDPAEEEQEDNGKKLVKEGELERTGPLALPIKYKPRGGLNVININCKLKALRLKHLGDIINSRQVKFVKFSIYWVGFTLRFYSDEFRSLNIPHSEYISPFYQQCIDVYTEFKVVCDSNDIRGVTTKEKQTKDVEFTPVFKNVFDKFMDRFSRDVIFKIVHGILPTNSLLFNHNVYKSNRCTFCAREPETLKHLFL</sequence>
<feature type="region of interest" description="Disordered" evidence="1">
    <location>
        <begin position="1"/>
        <end position="30"/>
    </location>
</feature>
<evidence type="ECO:0000256" key="1">
    <source>
        <dbReference type="SAM" id="MobiDB-lite"/>
    </source>
</evidence>
<evidence type="ECO:0000313" key="2">
    <source>
        <dbReference type="EMBL" id="CAG2245032.1"/>
    </source>
</evidence>
<reference evidence="2" key="1">
    <citation type="submission" date="2021-03" db="EMBL/GenBank/DDBJ databases">
        <authorList>
            <person name="Bekaert M."/>
        </authorList>
    </citation>
    <scope>NUCLEOTIDE SEQUENCE</scope>
</reference>
<dbReference type="Proteomes" id="UP000683360">
    <property type="component" value="Unassembled WGS sequence"/>
</dbReference>
<comment type="caution">
    <text evidence="2">The sequence shown here is derived from an EMBL/GenBank/DDBJ whole genome shotgun (WGS) entry which is preliminary data.</text>
</comment>
<feature type="compositionally biased region" description="Basic and acidic residues" evidence="1">
    <location>
        <begin position="1"/>
        <end position="14"/>
    </location>
</feature>
<name>A0A8S3UG61_MYTED</name>